<keyword evidence="2" id="KW-1185">Reference proteome</keyword>
<sequence length="280" mass="33190">MTKKALRKVRLKIRNPRIAGDPKEEYLWYYDKGQTKNHVTIPVSQIKGVSRLSGYSWFELLNYSVLGVPPDIPLQSFNLNKIKFLNLLLLLETKDTRTVKQAYQKKDDITFHCYVKGDAKEYYGSEGNHRTITAKIYGWDVLKAQSVDYHVFNEQKYHELQLYKKQKAKIKALIAPLNLSIDNDDMIIFKFRECYKQINLSFEDLKRECDSASELNQTMNFIKESLQRVTSLVNFYRFLYQRYPQKLKKASYFLLEHSDPKKRQHREKQLAKLIALKSVW</sequence>
<accession>A0A2H6D9N9</accession>
<evidence type="ECO:0000313" key="2">
    <source>
        <dbReference type="Proteomes" id="UP000236214"/>
    </source>
</evidence>
<reference evidence="1 2" key="1">
    <citation type="submission" date="2016-05" db="EMBL/GenBank/DDBJ databases">
        <title>Whole genome sequencing of Tetragenococcus halophilus subsp. halophilus NISL 7118.</title>
        <authorList>
            <person name="Shiwa Y."/>
            <person name="Nishimura I."/>
            <person name="Yoshikawa H."/>
            <person name="Koyama Y."/>
            <person name="Oguma T."/>
        </authorList>
    </citation>
    <scope>NUCLEOTIDE SEQUENCE [LARGE SCALE GENOMIC DNA]</scope>
    <source>
        <strain evidence="1 2">NISL 7118</strain>
    </source>
</reference>
<gene>
    <name evidence="1" type="ORF">TEHN7118_2073</name>
</gene>
<dbReference type="Proteomes" id="UP000236214">
    <property type="component" value="Unassembled WGS sequence"/>
</dbReference>
<comment type="caution">
    <text evidence="1">The sequence shown here is derived from an EMBL/GenBank/DDBJ whole genome shotgun (WGS) entry which is preliminary data.</text>
</comment>
<dbReference type="EMBL" id="BDEC01000156">
    <property type="protein sequence ID" value="GBD69267.1"/>
    <property type="molecule type" value="Genomic_DNA"/>
</dbReference>
<dbReference type="RefSeq" id="WP_094244138.1">
    <property type="nucleotide sequence ID" value="NZ_BDDY01000123.1"/>
</dbReference>
<proteinExistence type="predicted"/>
<dbReference type="AlphaFoldDB" id="A0A2H6D9N9"/>
<evidence type="ECO:0000313" key="1">
    <source>
        <dbReference type="EMBL" id="GBD69267.1"/>
    </source>
</evidence>
<organism evidence="1 2">
    <name type="scientific">Tetragenococcus halophilus subsp. halophilus</name>
    <dbReference type="NCBI Taxonomy" id="1513897"/>
    <lineage>
        <taxon>Bacteria</taxon>
        <taxon>Bacillati</taxon>
        <taxon>Bacillota</taxon>
        <taxon>Bacilli</taxon>
        <taxon>Lactobacillales</taxon>
        <taxon>Enterococcaceae</taxon>
        <taxon>Tetragenococcus</taxon>
    </lineage>
</organism>
<protein>
    <submittedName>
        <fullName evidence="1">Uncharacterized protein</fullName>
    </submittedName>
</protein>
<name>A0A2H6D9N9_TETHA</name>